<dbReference type="InterPro" id="IPR027385">
    <property type="entry name" value="Beta-barrel_OMP"/>
</dbReference>
<dbReference type="AlphaFoldDB" id="A0A4P7HKH9"/>
<dbReference type="InterPro" id="IPR011250">
    <property type="entry name" value="OMP/PagP_B-barrel"/>
</dbReference>
<proteinExistence type="predicted"/>
<dbReference type="RefSeq" id="WP_135312915.1">
    <property type="nucleotide sequence ID" value="NZ_CP038439.1"/>
</dbReference>
<dbReference type="EMBL" id="CP038439">
    <property type="protein sequence ID" value="QBX34626.1"/>
    <property type="molecule type" value="Genomic_DNA"/>
</dbReference>
<reference evidence="5" key="1">
    <citation type="submission" date="2019-03" db="EMBL/GenBank/DDBJ databases">
        <authorList>
            <person name="Li J."/>
        </authorList>
    </citation>
    <scope>NUCLEOTIDE SEQUENCE [LARGE SCALE GENOMIC DNA]</scope>
    <source>
        <strain evidence="5">2251</strain>
    </source>
</reference>
<keyword evidence="1 2" id="KW-0732">Signal</keyword>
<evidence type="ECO:0000259" key="3">
    <source>
        <dbReference type="Pfam" id="PF13505"/>
    </source>
</evidence>
<feature type="signal peptide" evidence="2">
    <location>
        <begin position="1"/>
        <end position="19"/>
    </location>
</feature>
<accession>A0A4P7HKH9</accession>
<evidence type="ECO:0000313" key="5">
    <source>
        <dbReference type="Proteomes" id="UP000296374"/>
    </source>
</evidence>
<name>A0A4P7HKH9_9RHOB</name>
<gene>
    <name evidence="4" type="ORF">E4191_07795</name>
</gene>
<evidence type="ECO:0000256" key="1">
    <source>
        <dbReference type="ARBA" id="ARBA00022729"/>
    </source>
</evidence>
<dbReference type="KEGG" id="plia:E4191_07795"/>
<evidence type="ECO:0000313" key="4">
    <source>
        <dbReference type="EMBL" id="QBX34626.1"/>
    </source>
</evidence>
<sequence>MKLCNLAVAAIFAASGAAAGGYTAPGFGPVAVGPMGSASAGTDWSGFYAGLQYGEGSGDLTLDGPLGDADFDAYGLHVGYQRDMGRVVLGGDLDYNSVDFEGADEKGDLLRLRARVGYDAGRVMPYLTLGVAGVHGDIAGDRLADTGLTYGIGADVLVTDRLTVGVEYTRNTFKDILDDLSGISGLDLDTDLVQVRASYRF</sequence>
<dbReference type="Proteomes" id="UP000296374">
    <property type="component" value="Chromosome"/>
</dbReference>
<protein>
    <submittedName>
        <fullName evidence="4">Porin family protein</fullName>
    </submittedName>
</protein>
<dbReference type="Pfam" id="PF13505">
    <property type="entry name" value="OMP_b-brl"/>
    <property type="match status" value="1"/>
</dbReference>
<feature type="domain" description="Outer membrane protein beta-barrel" evidence="3">
    <location>
        <begin position="37"/>
        <end position="201"/>
    </location>
</feature>
<feature type="chain" id="PRO_5020819300" evidence="2">
    <location>
        <begin position="20"/>
        <end position="201"/>
    </location>
</feature>
<organism evidence="4 5">
    <name type="scientific">Paracoccus liaowanqingii</name>
    <dbReference type="NCBI Taxonomy" id="2560053"/>
    <lineage>
        <taxon>Bacteria</taxon>
        <taxon>Pseudomonadati</taxon>
        <taxon>Pseudomonadota</taxon>
        <taxon>Alphaproteobacteria</taxon>
        <taxon>Rhodobacterales</taxon>
        <taxon>Paracoccaceae</taxon>
        <taxon>Paracoccus</taxon>
    </lineage>
</organism>
<dbReference type="Gene3D" id="2.40.160.20">
    <property type="match status" value="1"/>
</dbReference>
<evidence type="ECO:0000256" key="2">
    <source>
        <dbReference type="SAM" id="SignalP"/>
    </source>
</evidence>
<dbReference type="SUPFAM" id="SSF56925">
    <property type="entry name" value="OMPA-like"/>
    <property type="match status" value="1"/>
</dbReference>